<dbReference type="GO" id="GO:0008184">
    <property type="term" value="F:glycogen phosphorylase activity"/>
    <property type="evidence" value="ECO:0007669"/>
    <property type="project" value="InterPro"/>
</dbReference>
<feature type="modified residue" description="N6-(pyridoxal phosphate)lysine" evidence="11">
    <location>
        <position position="659"/>
    </location>
</feature>
<evidence type="ECO:0000256" key="1">
    <source>
        <dbReference type="ARBA" id="ARBA00001275"/>
    </source>
</evidence>
<dbReference type="EC" id="2.4.1.1" evidence="12"/>
<evidence type="ECO:0000256" key="10">
    <source>
        <dbReference type="ARBA" id="ARBA00025174"/>
    </source>
</evidence>
<dbReference type="CDD" id="cd04300">
    <property type="entry name" value="GT35_Glycogen_Phosphorylase"/>
    <property type="match status" value="1"/>
</dbReference>
<dbReference type="PANTHER" id="PTHR11468:SF25">
    <property type="entry name" value="MALTODEXTRIN PHOSPHORYLASE"/>
    <property type="match status" value="1"/>
</dbReference>
<dbReference type="KEGG" id="salk:FBQ74_10615"/>
<proteinExistence type="inferred from homology"/>
<dbReference type="FunFam" id="3.40.50.2000:FF:000153">
    <property type="entry name" value="Alpha-1,4 glucan phosphorylase"/>
    <property type="match status" value="1"/>
</dbReference>
<name>A0A5B7YIM4_9ALTE</name>
<dbReference type="AlphaFoldDB" id="A0A5B7YIM4"/>
<keyword evidence="5" id="KW-0321">Glycogen metabolism</keyword>
<keyword evidence="14" id="KW-1185">Reference proteome</keyword>
<organism evidence="13 14">
    <name type="scientific">Salinimonas iocasae</name>
    <dbReference type="NCBI Taxonomy" id="2572577"/>
    <lineage>
        <taxon>Bacteria</taxon>
        <taxon>Pseudomonadati</taxon>
        <taxon>Pseudomonadota</taxon>
        <taxon>Gammaproteobacteria</taxon>
        <taxon>Alteromonadales</taxon>
        <taxon>Alteromonadaceae</taxon>
        <taxon>Alteromonas/Salinimonas group</taxon>
        <taxon>Salinimonas</taxon>
    </lineage>
</organism>
<dbReference type="Pfam" id="PF00343">
    <property type="entry name" value="Phosphorylase"/>
    <property type="match status" value="1"/>
</dbReference>
<keyword evidence="9 12" id="KW-0119">Carbohydrate metabolism</keyword>
<keyword evidence="7 12" id="KW-0808">Transferase</keyword>
<dbReference type="Proteomes" id="UP000304912">
    <property type="component" value="Chromosome"/>
</dbReference>
<evidence type="ECO:0000256" key="6">
    <source>
        <dbReference type="ARBA" id="ARBA00022676"/>
    </source>
</evidence>
<dbReference type="GO" id="GO:0030170">
    <property type="term" value="F:pyridoxal phosphate binding"/>
    <property type="evidence" value="ECO:0007669"/>
    <property type="project" value="InterPro"/>
</dbReference>
<dbReference type="SUPFAM" id="SSF53756">
    <property type="entry name" value="UDP-Glycosyltransferase/glycogen phosphorylase"/>
    <property type="match status" value="1"/>
</dbReference>
<dbReference type="GO" id="GO:0005980">
    <property type="term" value="P:glycogen catabolic process"/>
    <property type="evidence" value="ECO:0007669"/>
    <property type="project" value="TreeGrafter"/>
</dbReference>
<dbReference type="InterPro" id="IPR000811">
    <property type="entry name" value="Glyco_trans_35"/>
</dbReference>
<comment type="function">
    <text evidence="10">Phosphorylase is an important allosteric enzyme in carbohydrate metabolism. Enzymes from different sources differ in their regulatory mechanisms and in their natural substrates. However, all known phosphorylases share catalytic and structural properties.</text>
</comment>
<evidence type="ECO:0000256" key="3">
    <source>
        <dbReference type="ARBA" id="ARBA00006047"/>
    </source>
</evidence>
<dbReference type="NCBIfam" id="TIGR02093">
    <property type="entry name" value="P_ylase"/>
    <property type="match status" value="1"/>
</dbReference>
<comment type="catalytic activity">
    <reaction evidence="1 12">
        <text>[(1-&gt;4)-alpha-D-glucosyl](n) + phosphate = [(1-&gt;4)-alpha-D-glucosyl](n-1) + alpha-D-glucose 1-phosphate</text>
        <dbReference type="Rhea" id="RHEA:41732"/>
        <dbReference type="Rhea" id="RHEA-COMP:9584"/>
        <dbReference type="Rhea" id="RHEA-COMP:9586"/>
        <dbReference type="ChEBI" id="CHEBI:15444"/>
        <dbReference type="ChEBI" id="CHEBI:43474"/>
        <dbReference type="ChEBI" id="CHEBI:58601"/>
        <dbReference type="EC" id="2.4.1.1"/>
    </reaction>
</comment>
<dbReference type="Gene3D" id="3.40.50.2000">
    <property type="entry name" value="Glycogen Phosphorylase B"/>
    <property type="match status" value="2"/>
</dbReference>
<evidence type="ECO:0000256" key="11">
    <source>
        <dbReference type="PIRSR" id="PIRSR000460-1"/>
    </source>
</evidence>
<evidence type="ECO:0000256" key="2">
    <source>
        <dbReference type="ARBA" id="ARBA00001933"/>
    </source>
</evidence>
<protein>
    <recommendedName>
        <fullName evidence="12">Alpha-1,4 glucan phosphorylase</fullName>
        <ecNumber evidence="12">2.4.1.1</ecNumber>
    </recommendedName>
</protein>
<evidence type="ECO:0000256" key="9">
    <source>
        <dbReference type="ARBA" id="ARBA00023277"/>
    </source>
</evidence>
<evidence type="ECO:0000256" key="4">
    <source>
        <dbReference type="ARBA" id="ARBA00022553"/>
    </source>
</evidence>
<comment type="function">
    <text evidence="12">Allosteric enzyme that catalyzes the rate-limiting step in glycogen catabolism, the phosphorolytic cleavage of glycogen to produce glucose-1-phosphate, and plays a central role in maintaining cellular and organismal glucose homeostasis.</text>
</comment>
<dbReference type="FunFam" id="3.40.50.2000:FF:000005">
    <property type="entry name" value="Alpha-1,4 glucan phosphorylase"/>
    <property type="match status" value="1"/>
</dbReference>
<gene>
    <name evidence="13" type="ORF">FBQ74_10615</name>
</gene>
<dbReference type="GO" id="GO:0005737">
    <property type="term" value="C:cytoplasm"/>
    <property type="evidence" value="ECO:0007669"/>
    <property type="project" value="TreeGrafter"/>
</dbReference>
<accession>A0A5B7YIM4</accession>
<evidence type="ECO:0000256" key="12">
    <source>
        <dbReference type="RuleBase" id="RU000587"/>
    </source>
</evidence>
<reference evidence="13 14" key="1">
    <citation type="submission" date="2019-04" db="EMBL/GenBank/DDBJ databases">
        <title>Salinimonas iocasae sp. nov., a halophilic bacterium isolated from the outer tube casing of tubeworms in Okinawa Trough.</title>
        <authorList>
            <person name="Zhang H."/>
            <person name="Wang H."/>
            <person name="Li C."/>
        </authorList>
    </citation>
    <scope>NUCLEOTIDE SEQUENCE [LARGE SCALE GENOMIC DNA]</scope>
    <source>
        <strain evidence="13 14">KX18D6</strain>
    </source>
</reference>
<evidence type="ECO:0000256" key="5">
    <source>
        <dbReference type="ARBA" id="ARBA00022600"/>
    </source>
</evidence>
<evidence type="ECO:0000313" key="13">
    <source>
        <dbReference type="EMBL" id="QCZ95210.1"/>
    </source>
</evidence>
<comment type="cofactor">
    <cofactor evidence="2 12">
        <name>pyridoxal 5'-phosphate</name>
        <dbReference type="ChEBI" id="CHEBI:597326"/>
    </cofactor>
</comment>
<evidence type="ECO:0000256" key="7">
    <source>
        <dbReference type="ARBA" id="ARBA00022679"/>
    </source>
</evidence>
<comment type="similarity">
    <text evidence="3 12">Belongs to the glycogen phosphorylase family.</text>
</comment>
<dbReference type="InterPro" id="IPR035090">
    <property type="entry name" value="Pyridoxal_P_attach_site"/>
</dbReference>
<keyword evidence="6 12" id="KW-0328">Glycosyltransferase</keyword>
<evidence type="ECO:0000256" key="8">
    <source>
        <dbReference type="ARBA" id="ARBA00022898"/>
    </source>
</evidence>
<dbReference type="OrthoDB" id="7229284at2"/>
<dbReference type="InterPro" id="IPR011833">
    <property type="entry name" value="Glycg_phsphrylas"/>
</dbReference>
<dbReference type="PROSITE" id="PS00102">
    <property type="entry name" value="PHOSPHORYLASE"/>
    <property type="match status" value="1"/>
</dbReference>
<dbReference type="PIRSF" id="PIRSF000460">
    <property type="entry name" value="Pprylas_GlgP"/>
    <property type="match status" value="1"/>
</dbReference>
<sequence length="818" mass="92964">MKISKGDFKAAIIRHLHSTLGTDENKANNHAWWKATCAAIQENVLEGLRRTQKTHYMNDTRAVHYFSAEFLMGRLLSNNMQNFGLYDVAHGALKELGVELADVLEEEPDMALGNGGLGRLAACFIDSLATMELPAIGYGIHYEHGLFRQEIKSGAQIERPDSWRDYGNPWEICRPESIQEVSLFGYVETKYGDNGGIKKEWHPGSIVKGVPWDIPVVGYGGKTVNVLRLWQSEASDYFNWDVFNAGGYVDAQRENIQAETISKVLYPNDETEAGKELRLIQQYFFCSCSLKDIIRRYKRAHGDDWSRFKEQVVIQLNDTHPAIAIPELMRILVDRAELDWDTAWDISTHVFAYTNHTLLPEALEKWPARMLEKILPRHLEIIYEINHRFMNEVDKKWPGDNSKKAKLSIIEEGPEKMVRMGHLSVIGSFKVNGVAELHSRLVKENLFPDFDALWPDKLTNVTNGITPRRWLKACNPLLSELVDKKVGEDWPLNLKKLEGLAKHATNKTFQKSFMSVKQKNKQLLADEIYASTGIQVDTNAIFDIQIKRLHEYKRQHLNLLHIMALYRRILENPDYDMHPRVFIFGAKAAPGYKLAKDIIFAINKVADKVNNDPRVGNKLKVVFLPNYRVSLAEKMIPACDVSEQISTAGKEASGTGNMKLALNGAVTIGTLDGANVEIAEEVGEDNIFIFGMTVEDVNALKASGYNPKDYYYKDAEIKAILDWLETDYFTPGKPGALVSIKQSLLDLGDPFFVLADFRAYSDAQIEVDKAYRDKARWAEMVIINTAMMGKFTSDRSIQDYVDRVWRLDSCAVEQQKIR</sequence>
<dbReference type="PANTHER" id="PTHR11468">
    <property type="entry name" value="GLYCOGEN PHOSPHORYLASE"/>
    <property type="match status" value="1"/>
</dbReference>
<dbReference type="EMBL" id="CP039852">
    <property type="protein sequence ID" value="QCZ95210.1"/>
    <property type="molecule type" value="Genomic_DNA"/>
</dbReference>
<evidence type="ECO:0000313" key="14">
    <source>
        <dbReference type="Proteomes" id="UP000304912"/>
    </source>
</evidence>
<keyword evidence="4" id="KW-0597">Phosphoprotein</keyword>
<keyword evidence="8 11" id="KW-0663">Pyridoxal phosphate</keyword>